<dbReference type="Gramene" id="mRNA:HanXRQr2_Chr04g0171301">
    <property type="protein sequence ID" value="mRNA:HanXRQr2_Chr04g0171301"/>
    <property type="gene ID" value="HanXRQr2_Chr04g0171301"/>
</dbReference>
<feature type="transmembrane region" description="Helical" evidence="1">
    <location>
        <begin position="118"/>
        <end position="137"/>
    </location>
</feature>
<dbReference type="Pfam" id="PF05514">
    <property type="entry name" value="HR_lesion"/>
    <property type="match status" value="1"/>
</dbReference>
<keyword evidence="1" id="KW-1133">Transmembrane helix</keyword>
<evidence type="ECO:0000313" key="3">
    <source>
        <dbReference type="EMBL" id="OTG28666.1"/>
    </source>
</evidence>
<keyword evidence="1" id="KW-0812">Transmembrane</keyword>
<protein>
    <submittedName>
        <fullName evidence="2 3">HR-like lesion-inducer</fullName>
    </submittedName>
</protein>
<keyword evidence="1" id="KW-0472">Membrane</keyword>
<dbReference type="PANTHER" id="PTHR31474:SF9">
    <property type="entry name" value="HR-LIKE LESION-INDUCING PROTEIN-LIKE PROTEIN"/>
    <property type="match status" value="1"/>
</dbReference>
<dbReference type="OMA" id="HSELEMP"/>
<dbReference type="AlphaFoldDB" id="A0A251V0M7"/>
<dbReference type="EMBL" id="CM007893">
    <property type="protein sequence ID" value="OTG28666.1"/>
    <property type="molecule type" value="Genomic_DNA"/>
</dbReference>
<reference evidence="2 4" key="1">
    <citation type="journal article" date="2017" name="Nature">
        <title>The sunflower genome provides insights into oil metabolism, flowering and Asterid evolution.</title>
        <authorList>
            <person name="Badouin H."/>
            <person name="Gouzy J."/>
            <person name="Grassa C.J."/>
            <person name="Murat F."/>
            <person name="Staton S.E."/>
            <person name="Cottret L."/>
            <person name="Lelandais-Briere C."/>
            <person name="Owens G.L."/>
            <person name="Carrere S."/>
            <person name="Mayjonade B."/>
            <person name="Legrand L."/>
            <person name="Gill N."/>
            <person name="Kane N.C."/>
            <person name="Bowers J.E."/>
            <person name="Hubner S."/>
            <person name="Bellec A."/>
            <person name="Berard A."/>
            <person name="Berges H."/>
            <person name="Blanchet N."/>
            <person name="Boniface M.C."/>
            <person name="Brunel D."/>
            <person name="Catrice O."/>
            <person name="Chaidir N."/>
            <person name="Claudel C."/>
            <person name="Donnadieu C."/>
            <person name="Faraut T."/>
            <person name="Fievet G."/>
            <person name="Helmstetter N."/>
            <person name="King M."/>
            <person name="Knapp S.J."/>
            <person name="Lai Z."/>
            <person name="Le Paslier M.C."/>
            <person name="Lippi Y."/>
            <person name="Lorenzon L."/>
            <person name="Mandel J.R."/>
            <person name="Marage G."/>
            <person name="Marchand G."/>
            <person name="Marquand E."/>
            <person name="Bret-Mestries E."/>
            <person name="Morien E."/>
            <person name="Nambeesan S."/>
            <person name="Nguyen T."/>
            <person name="Pegot-Espagnet P."/>
            <person name="Pouilly N."/>
            <person name="Raftis F."/>
            <person name="Sallet E."/>
            <person name="Schiex T."/>
            <person name="Thomas J."/>
            <person name="Vandecasteele C."/>
            <person name="Vares D."/>
            <person name="Vear F."/>
            <person name="Vautrin S."/>
            <person name="Crespi M."/>
            <person name="Mangin B."/>
            <person name="Burke J.M."/>
            <person name="Salse J."/>
            <person name="Munos S."/>
            <person name="Vincourt P."/>
            <person name="Rieseberg L.H."/>
            <person name="Langlade N.B."/>
        </authorList>
    </citation>
    <scope>NUCLEOTIDE SEQUENCE [LARGE SCALE GENOMIC DNA]</scope>
    <source>
        <strain evidence="4">cv. SF193</strain>
        <tissue evidence="2">Leaves</tissue>
    </source>
</reference>
<gene>
    <name evidence="3" type="ORF">HannXRQ_Chr04g0113821</name>
    <name evidence="2" type="ORF">HanXRQr2_Chr04g0171301</name>
</gene>
<feature type="transmembrane region" description="Helical" evidence="1">
    <location>
        <begin position="65"/>
        <end position="98"/>
    </location>
</feature>
<evidence type="ECO:0000256" key="1">
    <source>
        <dbReference type="SAM" id="Phobius"/>
    </source>
</evidence>
<dbReference type="InterPro" id="IPR008637">
    <property type="entry name" value="HR_lesion"/>
</dbReference>
<feature type="transmembrane region" description="Helical" evidence="1">
    <location>
        <begin position="6"/>
        <end position="24"/>
    </location>
</feature>
<dbReference type="EMBL" id="MNCJ02000319">
    <property type="protein sequence ID" value="KAF5810587.1"/>
    <property type="molecule type" value="Genomic_DNA"/>
</dbReference>
<proteinExistence type="predicted"/>
<evidence type="ECO:0000313" key="2">
    <source>
        <dbReference type="EMBL" id="KAF5810587.1"/>
    </source>
</evidence>
<name>A0A251V0M7_HELAN</name>
<evidence type="ECO:0000313" key="4">
    <source>
        <dbReference type="Proteomes" id="UP000215914"/>
    </source>
</evidence>
<dbReference type="Proteomes" id="UP000215914">
    <property type="component" value="Chromosome 4"/>
</dbReference>
<dbReference type="PANTHER" id="PTHR31474">
    <property type="entry name" value="HR-LIKE LESION-INDUCER"/>
    <property type="match status" value="1"/>
</dbReference>
<keyword evidence="4" id="KW-1185">Reference proteome</keyword>
<accession>A0A251V0M7</accession>
<reference evidence="2" key="3">
    <citation type="submission" date="2020-06" db="EMBL/GenBank/DDBJ databases">
        <title>Helianthus annuus Genome sequencing and assembly Release 2.</title>
        <authorList>
            <person name="Gouzy J."/>
            <person name="Langlade N."/>
            <person name="Munos S."/>
        </authorList>
    </citation>
    <scope>NUCLEOTIDE SEQUENCE</scope>
    <source>
        <tissue evidence="2">Leaves</tissue>
    </source>
</reference>
<organism evidence="3 4">
    <name type="scientific">Helianthus annuus</name>
    <name type="common">Common sunflower</name>
    <dbReference type="NCBI Taxonomy" id="4232"/>
    <lineage>
        <taxon>Eukaryota</taxon>
        <taxon>Viridiplantae</taxon>
        <taxon>Streptophyta</taxon>
        <taxon>Embryophyta</taxon>
        <taxon>Tracheophyta</taxon>
        <taxon>Spermatophyta</taxon>
        <taxon>Magnoliopsida</taxon>
        <taxon>eudicotyledons</taxon>
        <taxon>Gunneridae</taxon>
        <taxon>Pentapetalae</taxon>
        <taxon>asterids</taxon>
        <taxon>campanulids</taxon>
        <taxon>Asterales</taxon>
        <taxon>Asteraceae</taxon>
        <taxon>Asteroideae</taxon>
        <taxon>Heliantheae alliance</taxon>
        <taxon>Heliantheae</taxon>
        <taxon>Helianthus</taxon>
    </lineage>
</organism>
<sequence>MAFTLFIGRLLFASFFILSAYQLYLEFGTDGGPVVKVLEPKLNVFTKLVTLKTGIKVPEVDTKHVVVAMIVLQGFGGVAFIFGSYLGAILLALHQLIFTPVLYDFYNYDVDETEFSQLFSKFTQDMALLGALLYFIGMKHSISLRKSRKTPKAKTN</sequence>
<dbReference type="InParanoid" id="A0A251V0M7"/>
<reference evidence="3" key="2">
    <citation type="submission" date="2017-02" db="EMBL/GenBank/DDBJ databases">
        <title>Sunflower complete genome.</title>
        <authorList>
            <person name="Langlade N."/>
            <person name="Munos S."/>
        </authorList>
    </citation>
    <scope>NUCLEOTIDE SEQUENCE [LARGE SCALE GENOMIC DNA]</scope>
    <source>
        <tissue evidence="3">Leaves</tissue>
    </source>
</reference>